<reference evidence="2" key="1">
    <citation type="journal article" date="2008" name="Nat. Genet.">
        <title>The Pristionchus pacificus genome provides a unique perspective on nematode lifestyle and parasitism.</title>
        <authorList>
            <person name="Dieterich C."/>
            <person name="Clifton S.W."/>
            <person name="Schuster L.N."/>
            <person name="Chinwalla A."/>
            <person name="Delehaunty K."/>
            <person name="Dinkelacker I."/>
            <person name="Fulton L."/>
            <person name="Fulton R."/>
            <person name="Godfrey J."/>
            <person name="Minx P."/>
            <person name="Mitreva M."/>
            <person name="Roeseler W."/>
            <person name="Tian H."/>
            <person name="Witte H."/>
            <person name="Yang S.P."/>
            <person name="Wilson R.K."/>
            <person name="Sommer R.J."/>
        </authorList>
    </citation>
    <scope>NUCLEOTIDE SEQUENCE [LARGE SCALE GENOMIC DNA]</scope>
    <source>
        <strain evidence="2">PS312</strain>
    </source>
</reference>
<evidence type="ECO:0000313" key="2">
    <source>
        <dbReference type="Proteomes" id="UP000005239"/>
    </source>
</evidence>
<keyword evidence="2" id="KW-1185">Reference proteome</keyword>
<gene>
    <name evidence="1" type="primary">WBGene00117922</name>
</gene>
<organism evidence="1 2">
    <name type="scientific">Pristionchus pacificus</name>
    <name type="common">Parasitic nematode worm</name>
    <dbReference type="NCBI Taxonomy" id="54126"/>
    <lineage>
        <taxon>Eukaryota</taxon>
        <taxon>Metazoa</taxon>
        <taxon>Ecdysozoa</taxon>
        <taxon>Nematoda</taxon>
        <taxon>Chromadorea</taxon>
        <taxon>Rhabditida</taxon>
        <taxon>Rhabditina</taxon>
        <taxon>Diplogasteromorpha</taxon>
        <taxon>Diplogasteroidea</taxon>
        <taxon>Neodiplogasteridae</taxon>
        <taxon>Pristionchus</taxon>
    </lineage>
</organism>
<dbReference type="EnsemblMetazoa" id="PPA28368.1">
    <property type="protein sequence ID" value="PPA28368.1"/>
    <property type="gene ID" value="WBGene00117922"/>
</dbReference>
<reference evidence="1" key="2">
    <citation type="submission" date="2022-06" db="UniProtKB">
        <authorList>
            <consortium name="EnsemblMetazoa"/>
        </authorList>
    </citation>
    <scope>IDENTIFICATION</scope>
    <source>
        <strain evidence="1">PS312</strain>
    </source>
</reference>
<protein>
    <submittedName>
        <fullName evidence="1">Uncharacterized protein</fullName>
    </submittedName>
</protein>
<name>A0A454XV06_PRIPA</name>
<proteinExistence type="predicted"/>
<accession>A0A454XV06</accession>
<accession>A0A8R1UHD3</accession>
<dbReference type="Proteomes" id="UP000005239">
    <property type="component" value="Unassembled WGS sequence"/>
</dbReference>
<dbReference type="AlphaFoldDB" id="A0A454XV06"/>
<evidence type="ECO:0000313" key="1">
    <source>
        <dbReference type="EnsemblMetazoa" id="PPA28368.1"/>
    </source>
</evidence>
<sequence length="425" mass="47706">MDFGQIEQDILTGQSVVYILACSLNALLLYFSLFGKRMAWRASRWHVINVSVWNIVASVFYSSYGDRTPWKGYMQDPVIEEFIMYIKQFVFTTFHNGMIFVFIESIIVFFIPTLGNSIMFSLIWAVLICGVANALLLFSFLARIIWGDELMDGSETAMFWYDPIAFYQVVIVCLFVVMFVLYLIACIVATVLSCVLRMRRRWHQYCDLWGTLFYGLIPFPFFGLTTGFSMVQFVSLEMPDFYAWAQAFVIGMFTPKPSEPDPTAPTPDPTATPAPTVPAPNYFEIIGKIMTLFLDTITWTEAGIGLLEAVCAMIFLISYLQQIIAFFSCGNVLGGRRTFEECSNKRPPIGYPPDGIIMAGPVAQKTFVSTINVPSAPPAPIQAFVDPAPSYNSVPVRTEVVQNLTPVTVLSSTKMYGGYKEGIFS</sequence>